<evidence type="ECO:0000256" key="1">
    <source>
        <dbReference type="SAM" id="Phobius"/>
    </source>
</evidence>
<dbReference type="Proteomes" id="UP000177885">
    <property type="component" value="Unassembled WGS sequence"/>
</dbReference>
<dbReference type="STRING" id="1802385.A2856_00780"/>
<feature type="transmembrane region" description="Helical" evidence="1">
    <location>
        <begin position="72"/>
        <end position="93"/>
    </location>
</feature>
<dbReference type="AlphaFoldDB" id="A0A1F7TN23"/>
<proteinExistence type="predicted"/>
<accession>A0A1F7TN23</accession>
<feature type="transmembrane region" description="Helical" evidence="1">
    <location>
        <begin position="114"/>
        <end position="137"/>
    </location>
</feature>
<evidence type="ECO:0000256" key="2">
    <source>
        <dbReference type="SAM" id="SignalP"/>
    </source>
</evidence>
<keyword evidence="2" id="KW-0732">Signal</keyword>
<keyword evidence="1" id="KW-0472">Membrane</keyword>
<evidence type="ECO:0000313" key="3">
    <source>
        <dbReference type="EMBL" id="OGL67008.1"/>
    </source>
</evidence>
<keyword evidence="1" id="KW-0812">Transmembrane</keyword>
<comment type="caution">
    <text evidence="3">The sequence shown here is derived from an EMBL/GenBank/DDBJ whole genome shotgun (WGS) entry which is preliminary data.</text>
</comment>
<reference evidence="3 4" key="1">
    <citation type="journal article" date="2016" name="Nat. Commun.">
        <title>Thousands of microbial genomes shed light on interconnected biogeochemical processes in an aquifer system.</title>
        <authorList>
            <person name="Anantharaman K."/>
            <person name="Brown C.T."/>
            <person name="Hug L.A."/>
            <person name="Sharon I."/>
            <person name="Castelle C.J."/>
            <person name="Probst A.J."/>
            <person name="Thomas B.C."/>
            <person name="Singh A."/>
            <person name="Wilkins M.J."/>
            <person name="Karaoz U."/>
            <person name="Brodie E.L."/>
            <person name="Williams K.H."/>
            <person name="Hubbard S.S."/>
            <person name="Banfield J.F."/>
        </authorList>
    </citation>
    <scope>NUCLEOTIDE SEQUENCE [LARGE SCALE GENOMIC DNA]</scope>
</reference>
<evidence type="ECO:0000313" key="4">
    <source>
        <dbReference type="Proteomes" id="UP000177885"/>
    </source>
</evidence>
<keyword evidence="1" id="KW-1133">Transmembrane helix</keyword>
<gene>
    <name evidence="3" type="ORF">A2856_00780</name>
</gene>
<name>A0A1F7TN23_9BACT</name>
<feature type="signal peptide" evidence="2">
    <location>
        <begin position="1"/>
        <end position="22"/>
    </location>
</feature>
<protein>
    <submittedName>
        <fullName evidence="3">Uncharacterized protein</fullName>
    </submittedName>
</protein>
<feature type="chain" id="PRO_5009532868" evidence="2">
    <location>
        <begin position="23"/>
        <end position="220"/>
    </location>
</feature>
<organism evidence="3 4">
    <name type="scientific">Candidatus Uhrbacteria bacterium RIFCSPHIGHO2_01_FULL_63_20</name>
    <dbReference type="NCBI Taxonomy" id="1802385"/>
    <lineage>
        <taxon>Bacteria</taxon>
        <taxon>Candidatus Uhriibacteriota</taxon>
    </lineage>
</organism>
<dbReference type="EMBL" id="MGDT01000004">
    <property type="protein sequence ID" value="OGL67008.1"/>
    <property type="molecule type" value="Genomic_DNA"/>
</dbReference>
<sequence length="220" mass="22832">MKRFLTLIIAGAFLLSASAAFAQSTICKSKTGNTCTIQEVGPFMEGISKACGNAGDCELDDIMQVVVNVGNYAVGLVGSLVFLMWVISGVRYLGANFMPGGFEENIKKGKQGMVISTVGLLIVFGAFAGIQTLNAVLRGSTVGEKPGQPFVDCTGQEDGAVCGLNMECSGGICMTGCEITSGDEGFACYDTTDPLYKGRLSGCATGLCPGGDSTRCCKFK</sequence>